<comment type="catalytic activity">
    <reaction evidence="7">
        <text>L-threonyl-[protein] + ATP = O-phospho-L-threonyl-[protein] + ADP + H(+)</text>
        <dbReference type="Rhea" id="RHEA:46608"/>
        <dbReference type="Rhea" id="RHEA-COMP:11060"/>
        <dbReference type="Rhea" id="RHEA-COMP:11605"/>
        <dbReference type="ChEBI" id="CHEBI:15378"/>
        <dbReference type="ChEBI" id="CHEBI:30013"/>
        <dbReference type="ChEBI" id="CHEBI:30616"/>
        <dbReference type="ChEBI" id="CHEBI:61977"/>
        <dbReference type="ChEBI" id="CHEBI:456216"/>
        <dbReference type="EC" id="2.7.11.1"/>
    </reaction>
</comment>
<gene>
    <name evidence="10" type="ORF">Tco025E_07237</name>
</gene>
<dbReference type="GO" id="GO:0005524">
    <property type="term" value="F:ATP binding"/>
    <property type="evidence" value="ECO:0007669"/>
    <property type="project" value="UniProtKB-KW"/>
</dbReference>
<evidence type="ECO:0000256" key="7">
    <source>
        <dbReference type="ARBA" id="ARBA00047899"/>
    </source>
</evidence>
<evidence type="ECO:0000313" key="11">
    <source>
        <dbReference type="Proteomes" id="UP000284403"/>
    </source>
</evidence>
<dbReference type="Proteomes" id="UP000284403">
    <property type="component" value="Unassembled WGS sequence"/>
</dbReference>
<keyword evidence="2" id="KW-0723">Serine/threonine-protein kinase</keyword>
<keyword evidence="3 10" id="KW-0808">Transferase</keyword>
<keyword evidence="4" id="KW-0547">Nucleotide-binding</keyword>
<evidence type="ECO:0000256" key="8">
    <source>
        <dbReference type="ARBA" id="ARBA00048679"/>
    </source>
</evidence>
<evidence type="ECO:0000259" key="9">
    <source>
        <dbReference type="PROSITE" id="PS50011"/>
    </source>
</evidence>
<evidence type="ECO:0000256" key="6">
    <source>
        <dbReference type="ARBA" id="ARBA00022840"/>
    </source>
</evidence>
<dbReference type="GO" id="GO:0106310">
    <property type="term" value="F:protein serine kinase activity"/>
    <property type="evidence" value="ECO:0007669"/>
    <property type="project" value="RHEA"/>
</dbReference>
<dbReference type="AlphaFoldDB" id="A0A422NW06"/>
<dbReference type="GO" id="GO:0004674">
    <property type="term" value="F:protein serine/threonine kinase activity"/>
    <property type="evidence" value="ECO:0007669"/>
    <property type="project" value="UniProtKB-KW"/>
</dbReference>
<feature type="non-terminal residue" evidence="10">
    <location>
        <position position="559"/>
    </location>
</feature>
<evidence type="ECO:0000256" key="1">
    <source>
        <dbReference type="ARBA" id="ARBA00008874"/>
    </source>
</evidence>
<keyword evidence="5 10" id="KW-0418">Kinase</keyword>
<dbReference type="GO" id="GO:0005737">
    <property type="term" value="C:cytoplasm"/>
    <property type="evidence" value="ECO:0007669"/>
    <property type="project" value="TreeGrafter"/>
</dbReference>
<dbReference type="SMART" id="SM00220">
    <property type="entry name" value="S_TKc"/>
    <property type="match status" value="1"/>
</dbReference>
<reference evidence="10 11" key="1">
    <citation type="journal article" date="2018" name="BMC Genomics">
        <title>Genomic comparison of Trypanosoma conorhini and Trypanosoma rangeli to Trypanosoma cruzi strains of high and low virulence.</title>
        <authorList>
            <person name="Bradwell K.R."/>
            <person name="Koparde V.N."/>
            <person name="Matveyev A.V."/>
            <person name="Serrano M.G."/>
            <person name="Alves J.M."/>
            <person name="Parikh H."/>
            <person name="Huang B."/>
            <person name="Lee V."/>
            <person name="Espinosa-Alvarez O."/>
            <person name="Ortiz P.A."/>
            <person name="Costa-Martins A.G."/>
            <person name="Teixeira M.M."/>
            <person name="Buck G.A."/>
        </authorList>
    </citation>
    <scope>NUCLEOTIDE SEQUENCE [LARGE SCALE GENOMIC DNA]</scope>
    <source>
        <strain evidence="10 11">025E</strain>
    </source>
</reference>
<organism evidence="10 11">
    <name type="scientific">Trypanosoma conorhini</name>
    <dbReference type="NCBI Taxonomy" id="83891"/>
    <lineage>
        <taxon>Eukaryota</taxon>
        <taxon>Discoba</taxon>
        <taxon>Euglenozoa</taxon>
        <taxon>Kinetoplastea</taxon>
        <taxon>Metakinetoplastina</taxon>
        <taxon>Trypanosomatida</taxon>
        <taxon>Trypanosomatidae</taxon>
        <taxon>Trypanosoma</taxon>
    </lineage>
</organism>
<comment type="caution">
    <text evidence="10">The sequence shown here is derived from an EMBL/GenBank/DDBJ whole genome shotgun (WGS) entry which is preliminary data.</text>
</comment>
<accession>A0A422NW06</accession>
<evidence type="ECO:0000256" key="2">
    <source>
        <dbReference type="ARBA" id="ARBA00022527"/>
    </source>
</evidence>
<dbReference type="PROSITE" id="PS50011">
    <property type="entry name" value="PROTEIN_KINASE_DOM"/>
    <property type="match status" value="1"/>
</dbReference>
<dbReference type="OrthoDB" id="2914378at2759"/>
<comment type="catalytic activity">
    <reaction evidence="8">
        <text>L-seryl-[protein] + ATP = O-phospho-L-seryl-[protein] + ADP + H(+)</text>
        <dbReference type="Rhea" id="RHEA:17989"/>
        <dbReference type="Rhea" id="RHEA-COMP:9863"/>
        <dbReference type="Rhea" id="RHEA-COMP:11604"/>
        <dbReference type="ChEBI" id="CHEBI:15378"/>
        <dbReference type="ChEBI" id="CHEBI:29999"/>
        <dbReference type="ChEBI" id="CHEBI:30616"/>
        <dbReference type="ChEBI" id="CHEBI:83421"/>
        <dbReference type="ChEBI" id="CHEBI:456216"/>
        <dbReference type="EC" id="2.7.11.1"/>
    </reaction>
</comment>
<dbReference type="EMBL" id="MKKU01000505">
    <property type="protein sequence ID" value="RNF09631.1"/>
    <property type="molecule type" value="Genomic_DNA"/>
</dbReference>
<dbReference type="PANTHER" id="PTHR48012:SF10">
    <property type="entry name" value="FI20177P1"/>
    <property type="match status" value="1"/>
</dbReference>
<dbReference type="Pfam" id="PF00069">
    <property type="entry name" value="Pkinase"/>
    <property type="match status" value="1"/>
</dbReference>
<dbReference type="RefSeq" id="XP_029226067.1">
    <property type="nucleotide sequence ID" value="XM_029374103.1"/>
</dbReference>
<dbReference type="SUPFAM" id="SSF56112">
    <property type="entry name" value="Protein kinase-like (PK-like)"/>
    <property type="match status" value="1"/>
</dbReference>
<protein>
    <submittedName>
        <fullName evidence="10">Putative p21-activated kinase 3</fullName>
        <ecNumber evidence="10">2.7.11.-</ecNumber>
    </submittedName>
</protein>
<sequence length="559" mass="62014">MTLLNRPDRAICQELAKSNFTLSQVKAYNEPEYSGWASRRRRVTNILVWEFNWFVTSGNYLLRFAQKKASCRPIEIIYLPEAVVRRCCVAENCCVGQPFVLELVPVLHLVRGKETLVPVEPQEVHLSFENAEELCDTITFLANISARRGRTAAITFGPPAQVRHRIHVNAASEKKDFGLNLLPPAVRKWLLHQGITSAALAGNEATPMNCAKTLYQLQLQRGVVTNPPPIAKGIISEEQQETRKGAPSLVSLLEPQSVVLGPLLSDGDPESLFSDWERLDCGSQGEVFKAVRTLDGDKVAIKRITVGRGQKLPPSLVKEISLLKALHHPNIVTLHDCYRKGSHLFLVMELMDGGKLTDLLFPLEGERVVFTEAQLATLMREVLQALLCLHNSRCVHRDVKSDNILLSLRGEVKLGDFGFATLLTLPRGTRKTVVGTPYWMAPEVAGGRAYDSKADVWSAGILFLEMCDGQPPLMGLNPVRALLKISTGPPPAMKTAKRWSSLCRAFASFLLVKDPARRPSVDDALRHPFIVKKAEPTCQFLVTMLEMGKARIGDPPNDE</sequence>
<dbReference type="PANTHER" id="PTHR48012">
    <property type="entry name" value="STERILE20-LIKE KINASE, ISOFORM B-RELATED"/>
    <property type="match status" value="1"/>
</dbReference>
<comment type="similarity">
    <text evidence="1">Belongs to the protein kinase superfamily. STE Ser/Thr protein kinase family. STE20 subfamily.</text>
</comment>
<dbReference type="Gene3D" id="1.10.510.10">
    <property type="entry name" value="Transferase(Phosphotransferase) domain 1"/>
    <property type="match status" value="1"/>
</dbReference>
<dbReference type="InterPro" id="IPR011009">
    <property type="entry name" value="Kinase-like_dom_sf"/>
</dbReference>
<dbReference type="PROSITE" id="PS00108">
    <property type="entry name" value="PROTEIN_KINASE_ST"/>
    <property type="match status" value="1"/>
</dbReference>
<evidence type="ECO:0000256" key="5">
    <source>
        <dbReference type="ARBA" id="ARBA00022777"/>
    </source>
</evidence>
<keyword evidence="11" id="KW-1185">Reference proteome</keyword>
<dbReference type="GeneID" id="40320848"/>
<evidence type="ECO:0000313" key="10">
    <source>
        <dbReference type="EMBL" id="RNF09631.1"/>
    </source>
</evidence>
<feature type="domain" description="Protein kinase" evidence="9">
    <location>
        <begin position="273"/>
        <end position="530"/>
    </location>
</feature>
<proteinExistence type="inferred from homology"/>
<dbReference type="InterPro" id="IPR050629">
    <property type="entry name" value="STE20/SPS1-PAK"/>
</dbReference>
<evidence type="ECO:0000256" key="4">
    <source>
        <dbReference type="ARBA" id="ARBA00022741"/>
    </source>
</evidence>
<evidence type="ECO:0000256" key="3">
    <source>
        <dbReference type="ARBA" id="ARBA00022679"/>
    </source>
</evidence>
<dbReference type="InterPro" id="IPR008271">
    <property type="entry name" value="Ser/Thr_kinase_AS"/>
</dbReference>
<name>A0A422NW06_9TRYP</name>
<dbReference type="InterPro" id="IPR000719">
    <property type="entry name" value="Prot_kinase_dom"/>
</dbReference>
<dbReference type="EC" id="2.7.11.-" evidence="10"/>
<keyword evidence="6" id="KW-0067">ATP-binding</keyword>